<organism evidence="15 16">
    <name type="scientific">Thiohalospira halophila DSM 15071</name>
    <dbReference type="NCBI Taxonomy" id="1123397"/>
    <lineage>
        <taxon>Bacteria</taxon>
        <taxon>Pseudomonadati</taxon>
        <taxon>Pseudomonadota</taxon>
        <taxon>Gammaproteobacteria</taxon>
        <taxon>Thiohalospirales</taxon>
        <taxon>Thiohalospiraceae</taxon>
        <taxon>Thiohalospira</taxon>
    </lineage>
</organism>
<keyword evidence="5 13" id="KW-0963">Cytoplasm</keyword>
<name>A0A1I1P5A9_9GAMM</name>
<evidence type="ECO:0000256" key="4">
    <source>
        <dbReference type="ARBA" id="ARBA00017273"/>
    </source>
</evidence>
<gene>
    <name evidence="13" type="primary">dnaE2</name>
    <name evidence="15" type="ORF">SAMN05660831_00483</name>
</gene>
<comment type="subcellular location">
    <subcellularLocation>
        <location evidence="1 13">Cytoplasm</location>
    </subcellularLocation>
</comment>
<dbReference type="Pfam" id="PF01336">
    <property type="entry name" value="tRNA_anti-codon"/>
    <property type="match status" value="1"/>
</dbReference>
<dbReference type="InterPro" id="IPR004013">
    <property type="entry name" value="PHP_dom"/>
</dbReference>
<evidence type="ECO:0000256" key="5">
    <source>
        <dbReference type="ARBA" id="ARBA00022490"/>
    </source>
</evidence>
<comment type="catalytic activity">
    <reaction evidence="12 13">
        <text>DNA(n) + a 2'-deoxyribonucleoside 5'-triphosphate = DNA(n+1) + diphosphate</text>
        <dbReference type="Rhea" id="RHEA:22508"/>
        <dbReference type="Rhea" id="RHEA-COMP:17339"/>
        <dbReference type="Rhea" id="RHEA-COMP:17340"/>
        <dbReference type="ChEBI" id="CHEBI:33019"/>
        <dbReference type="ChEBI" id="CHEBI:61560"/>
        <dbReference type="ChEBI" id="CHEBI:173112"/>
        <dbReference type="EC" id="2.7.7.7"/>
    </reaction>
</comment>
<keyword evidence="16" id="KW-1185">Reference proteome</keyword>
<keyword evidence="8 13" id="KW-0235">DNA replication</keyword>
<dbReference type="Pfam" id="PF07733">
    <property type="entry name" value="DNA_pol3_alpha"/>
    <property type="match status" value="1"/>
</dbReference>
<evidence type="ECO:0000256" key="10">
    <source>
        <dbReference type="ARBA" id="ARBA00022932"/>
    </source>
</evidence>
<dbReference type="InterPro" id="IPR004805">
    <property type="entry name" value="DnaE2/DnaE/PolC"/>
</dbReference>
<evidence type="ECO:0000256" key="11">
    <source>
        <dbReference type="ARBA" id="ARBA00023204"/>
    </source>
</evidence>
<dbReference type="Pfam" id="PF14579">
    <property type="entry name" value="HHH_6"/>
    <property type="match status" value="1"/>
</dbReference>
<dbReference type="Gene3D" id="3.20.20.140">
    <property type="entry name" value="Metal-dependent hydrolases"/>
    <property type="match status" value="1"/>
</dbReference>
<feature type="domain" description="Polymerase/histidinol phosphatase N-terminal" evidence="14">
    <location>
        <begin position="8"/>
        <end position="75"/>
    </location>
</feature>
<evidence type="ECO:0000256" key="8">
    <source>
        <dbReference type="ARBA" id="ARBA00022705"/>
    </source>
</evidence>
<dbReference type="CDD" id="cd07434">
    <property type="entry name" value="PHP_PolIIIA_DnaE2"/>
    <property type="match status" value="1"/>
</dbReference>
<dbReference type="EC" id="2.7.7.7" evidence="3 13"/>
<dbReference type="Pfam" id="PF17657">
    <property type="entry name" value="DNA_pol3_finger"/>
    <property type="match status" value="1"/>
</dbReference>
<evidence type="ECO:0000256" key="3">
    <source>
        <dbReference type="ARBA" id="ARBA00012417"/>
    </source>
</evidence>
<dbReference type="NCBIfam" id="TIGR00594">
    <property type="entry name" value="polc"/>
    <property type="match status" value="1"/>
</dbReference>
<dbReference type="GO" id="GO:0005737">
    <property type="term" value="C:cytoplasm"/>
    <property type="evidence" value="ECO:0007669"/>
    <property type="project" value="UniProtKB-SubCell"/>
</dbReference>
<dbReference type="InterPro" id="IPR029460">
    <property type="entry name" value="DNAPol_HHH"/>
</dbReference>
<evidence type="ECO:0000256" key="12">
    <source>
        <dbReference type="ARBA" id="ARBA00049244"/>
    </source>
</evidence>
<dbReference type="InterPro" id="IPR040982">
    <property type="entry name" value="DNA_pol3_finger"/>
</dbReference>
<evidence type="ECO:0000259" key="14">
    <source>
        <dbReference type="SMART" id="SM00481"/>
    </source>
</evidence>
<sequence>MDDAPAYAELHCLSRFSFLRGASDPAELVATAAERGYTALALTDECSLAGAVRAHEAARESGLPLLHGSELHLAAGEGLPPLHLVLLAADAGGYANLAALITTGRRRADKGSYHLTPADIAAHAEGCLALWIPPAAAEPEPAPGHWLAATFPGRAWLAAEFHRDGRDEQRRTTLTTLQRATGLPVTAAGEVHMHRRGRRALQDLVTAIRHNTTLQGARPHLFPNGERHLRPRDDLARLYPADWLAQSVAIAGRCRFSLDELEYAYPEDDLPADQPPAAALRRAVEAGMAEHWPEGAPHRVARQVEHELAVIAELGYEAYFLTVADLVTFARNRGILCQGRGSAANSAVCYCLGITAVDPSRSALLFERFLSPERGEPPDIDVDFEHQRREEVIQYVFAKYGRDRAALAATVIRYRPRGALRDAARALGFEPVAVDRLSGALARWDHGLPPPEALREAGFDPEGPAVQRLLTLAGELVGTPRHLSQHVGGMVIAREPLYRQVPVENAAMEDRTVIQWDKDDLAAMGMLKVDLLSLGMLSAIRRAFDLVAGYRGRPLSLAAIPAEDPAVFAMLSRGDSLGVFQVESRAQMAMLPRLRPATFYDLVIQVSIVRPGPIQGDMVHPYLRRRQGLEPVEYPGEAVRGVLERTLGVPIFQEQVIELTMVAAGFSAAEADHLRRSMAAWKRGGGLEPFRERLLAGMAANGYAAEWGERIFEQIRGFGEYGFPESHAASFALLVWVSAWLKYHEPAAFAAALLNSQPMGFYAPAQIVADARDHGVEVRPVDVTASAAESTLEGDGEAAPALRLGLGMVHGLSRAGIRRLLEARSARPFAGVDDCLQRAGLDARDRAALADAGALAALAGDRRRAWWAVLGHEPAAPAAPAPRDPAAELAAPTEGEELVADYASLGLTLGRHPVSLLRDGLNRHRCTPCGDLAHTGHGQRARVAGLVINRQQPHSARGTLFITLEDESGHANLILRPWLKPRHRRALLAGRMLQVEGVVQRQGEVVHLLVDEVTDRTPWLGELPTRSRDFG</sequence>
<dbReference type="GO" id="GO:0003676">
    <property type="term" value="F:nucleic acid binding"/>
    <property type="evidence" value="ECO:0007669"/>
    <property type="project" value="InterPro"/>
</dbReference>
<evidence type="ECO:0000256" key="13">
    <source>
        <dbReference type="HAMAP-Rule" id="MF_01902"/>
    </source>
</evidence>
<dbReference type="GO" id="GO:0006260">
    <property type="term" value="P:DNA replication"/>
    <property type="evidence" value="ECO:0007669"/>
    <property type="project" value="UniProtKB-KW"/>
</dbReference>
<proteinExistence type="inferred from homology"/>
<evidence type="ECO:0000256" key="7">
    <source>
        <dbReference type="ARBA" id="ARBA00022695"/>
    </source>
</evidence>
<evidence type="ECO:0000256" key="9">
    <source>
        <dbReference type="ARBA" id="ARBA00022763"/>
    </source>
</evidence>
<accession>A0A1I1P5A9</accession>
<comment type="function">
    <text evidence="13">DNA polymerase involved in damage-induced mutagenesis and translesion synthesis (TLS). It is not the major replicative DNA polymerase.</text>
</comment>
<dbReference type="RefSeq" id="WP_093427141.1">
    <property type="nucleotide sequence ID" value="NZ_FOMJ01000001.1"/>
</dbReference>
<evidence type="ECO:0000256" key="2">
    <source>
        <dbReference type="ARBA" id="ARBA00007391"/>
    </source>
</evidence>
<dbReference type="NCBIfam" id="NF004225">
    <property type="entry name" value="PRK05672.1"/>
    <property type="match status" value="1"/>
</dbReference>
<keyword evidence="7 13" id="KW-0548">Nucleotidyltransferase</keyword>
<comment type="similarity">
    <text evidence="2 13">Belongs to the DNA polymerase type-C family. DnaE2 subfamily.</text>
</comment>
<dbReference type="Gene3D" id="1.10.150.870">
    <property type="match status" value="1"/>
</dbReference>
<evidence type="ECO:0000256" key="1">
    <source>
        <dbReference type="ARBA" id="ARBA00004496"/>
    </source>
</evidence>
<dbReference type="AlphaFoldDB" id="A0A1I1P5A9"/>
<reference evidence="15 16" key="1">
    <citation type="submission" date="2016-10" db="EMBL/GenBank/DDBJ databases">
        <authorList>
            <person name="de Groot N.N."/>
        </authorList>
    </citation>
    <scope>NUCLEOTIDE SEQUENCE [LARGE SCALE GENOMIC DNA]</scope>
    <source>
        <strain evidence="15 16">HL3</strain>
    </source>
</reference>
<dbReference type="SUPFAM" id="SSF89550">
    <property type="entry name" value="PHP domain-like"/>
    <property type="match status" value="1"/>
</dbReference>
<dbReference type="OrthoDB" id="9803237at2"/>
<dbReference type="InterPro" id="IPR004365">
    <property type="entry name" value="NA-bd_OB_tRNA"/>
</dbReference>
<dbReference type="CDD" id="cd04485">
    <property type="entry name" value="DnaE_OBF"/>
    <property type="match status" value="1"/>
</dbReference>
<keyword evidence="11 13" id="KW-0234">DNA repair</keyword>
<dbReference type="HAMAP" id="MF_01902">
    <property type="entry name" value="DNApol_error_prone"/>
    <property type="match status" value="1"/>
</dbReference>
<dbReference type="PANTHER" id="PTHR32294">
    <property type="entry name" value="DNA POLYMERASE III SUBUNIT ALPHA"/>
    <property type="match status" value="1"/>
</dbReference>
<evidence type="ECO:0000313" key="16">
    <source>
        <dbReference type="Proteomes" id="UP000198611"/>
    </source>
</evidence>
<dbReference type="EMBL" id="FOMJ01000001">
    <property type="protein sequence ID" value="SFD02173.1"/>
    <property type="molecule type" value="Genomic_DNA"/>
</dbReference>
<dbReference type="GO" id="GO:0008408">
    <property type="term" value="F:3'-5' exonuclease activity"/>
    <property type="evidence" value="ECO:0007669"/>
    <property type="project" value="InterPro"/>
</dbReference>
<dbReference type="PANTHER" id="PTHR32294:SF4">
    <property type="entry name" value="ERROR-PRONE DNA POLYMERASE"/>
    <property type="match status" value="1"/>
</dbReference>
<dbReference type="SMART" id="SM00481">
    <property type="entry name" value="POLIIIAc"/>
    <property type="match status" value="1"/>
</dbReference>
<dbReference type="InterPro" id="IPR011708">
    <property type="entry name" value="DNA_pol3_alpha_NTPase_dom"/>
</dbReference>
<dbReference type="Pfam" id="PF02811">
    <property type="entry name" value="PHP"/>
    <property type="match status" value="1"/>
</dbReference>
<protein>
    <recommendedName>
        <fullName evidence="4 13">Error-prone DNA polymerase</fullName>
        <ecNumber evidence="3 13">2.7.7.7</ecNumber>
    </recommendedName>
</protein>
<keyword evidence="10 13" id="KW-0239">DNA-directed DNA polymerase</keyword>
<dbReference type="GO" id="GO:0003887">
    <property type="term" value="F:DNA-directed DNA polymerase activity"/>
    <property type="evidence" value="ECO:0007669"/>
    <property type="project" value="UniProtKB-UniRule"/>
</dbReference>
<evidence type="ECO:0000256" key="6">
    <source>
        <dbReference type="ARBA" id="ARBA00022679"/>
    </source>
</evidence>
<dbReference type="STRING" id="1123397.SAMN05660831_00483"/>
<evidence type="ECO:0000313" key="15">
    <source>
        <dbReference type="EMBL" id="SFD02173.1"/>
    </source>
</evidence>
<keyword evidence="9 13" id="KW-0227">DNA damage</keyword>
<dbReference type="InterPro" id="IPR023073">
    <property type="entry name" value="DnaE2"/>
</dbReference>
<keyword evidence="6 13" id="KW-0808">Transferase</keyword>
<dbReference type="InterPro" id="IPR003141">
    <property type="entry name" value="Pol/His_phosphatase_N"/>
</dbReference>
<dbReference type="Proteomes" id="UP000198611">
    <property type="component" value="Unassembled WGS sequence"/>
</dbReference>
<dbReference type="InterPro" id="IPR016195">
    <property type="entry name" value="Pol/histidinol_Pase-like"/>
</dbReference>
<dbReference type="GO" id="GO:0006281">
    <property type="term" value="P:DNA repair"/>
    <property type="evidence" value="ECO:0007669"/>
    <property type="project" value="UniProtKB-UniRule"/>
</dbReference>